<keyword evidence="5" id="KW-1185">Reference proteome</keyword>
<keyword evidence="2" id="KW-0464">Manganese</keyword>
<dbReference type="InterPro" id="IPR011650">
    <property type="entry name" value="Peptidase_M20_dimer"/>
</dbReference>
<dbReference type="SUPFAM" id="SSF55031">
    <property type="entry name" value="Bacterial exopeptidase dimerisation domain"/>
    <property type="match status" value="1"/>
</dbReference>
<dbReference type="GO" id="GO:0019877">
    <property type="term" value="P:diaminopimelate biosynthetic process"/>
    <property type="evidence" value="ECO:0007669"/>
    <property type="project" value="UniProtKB-ARBA"/>
</dbReference>
<dbReference type="NCBIfam" id="TIGR01891">
    <property type="entry name" value="amidohydrolases"/>
    <property type="match status" value="1"/>
</dbReference>
<proteinExistence type="predicted"/>
<feature type="binding site" evidence="2">
    <location>
        <position position="102"/>
    </location>
    <ligand>
        <name>Mn(2+)</name>
        <dbReference type="ChEBI" id="CHEBI:29035"/>
        <label>2</label>
    </ligand>
</feature>
<reference evidence="4 5" key="1">
    <citation type="submission" date="2019-12" db="EMBL/GenBank/DDBJ databases">
        <authorList>
            <person name="Li M."/>
        </authorList>
    </citation>
    <scope>NUCLEOTIDE SEQUENCE [LARGE SCALE GENOMIC DNA]</scope>
    <source>
        <strain evidence="4 5">GBMRC 2024</strain>
    </source>
</reference>
<evidence type="ECO:0000259" key="3">
    <source>
        <dbReference type="Pfam" id="PF07687"/>
    </source>
</evidence>
<dbReference type="InterPro" id="IPR002933">
    <property type="entry name" value="Peptidase_M20"/>
</dbReference>
<dbReference type="CDD" id="cd05666">
    <property type="entry name" value="M20_Acy1-like"/>
    <property type="match status" value="1"/>
</dbReference>
<protein>
    <submittedName>
        <fullName evidence="4">Amidohydrolase</fullName>
    </submittedName>
</protein>
<dbReference type="PIRSF" id="PIRSF005962">
    <property type="entry name" value="Pept_M20D_amidohydro"/>
    <property type="match status" value="1"/>
</dbReference>
<dbReference type="Gene3D" id="3.30.70.360">
    <property type="match status" value="1"/>
</dbReference>
<dbReference type="InterPro" id="IPR036264">
    <property type="entry name" value="Bact_exopeptidase_dim_dom"/>
</dbReference>
<dbReference type="AlphaFoldDB" id="A0A6L7GD41"/>
<dbReference type="Pfam" id="PF07687">
    <property type="entry name" value="M20_dimer"/>
    <property type="match status" value="1"/>
</dbReference>
<name>A0A6L7GD41_9RHOB</name>
<evidence type="ECO:0000313" key="4">
    <source>
        <dbReference type="EMBL" id="MXN20703.1"/>
    </source>
</evidence>
<accession>A0A6L7GD41</accession>
<keyword evidence="2" id="KW-0479">Metal-binding</keyword>
<feature type="binding site" evidence="2">
    <location>
        <position position="137"/>
    </location>
    <ligand>
        <name>Mn(2+)</name>
        <dbReference type="ChEBI" id="CHEBI:29035"/>
        <label>2</label>
    </ligand>
</feature>
<comment type="cofactor">
    <cofactor evidence="2">
        <name>Mn(2+)</name>
        <dbReference type="ChEBI" id="CHEBI:29035"/>
    </cofactor>
    <text evidence="2">The Mn(2+) ion enhances activity.</text>
</comment>
<feature type="domain" description="Peptidase M20 dimerisation" evidence="3">
    <location>
        <begin position="184"/>
        <end position="278"/>
    </location>
</feature>
<dbReference type="InterPro" id="IPR017439">
    <property type="entry name" value="Amidohydrolase"/>
</dbReference>
<dbReference type="GO" id="GO:0050118">
    <property type="term" value="F:N-acetyldiaminopimelate deacetylase activity"/>
    <property type="evidence" value="ECO:0007669"/>
    <property type="project" value="UniProtKB-ARBA"/>
</dbReference>
<keyword evidence="1 4" id="KW-0378">Hydrolase</keyword>
<organism evidence="4 5">
    <name type="scientific">Pseudooceanicola albus</name>
    <dbReference type="NCBI Taxonomy" id="2692189"/>
    <lineage>
        <taxon>Bacteria</taxon>
        <taxon>Pseudomonadati</taxon>
        <taxon>Pseudomonadota</taxon>
        <taxon>Alphaproteobacteria</taxon>
        <taxon>Rhodobacterales</taxon>
        <taxon>Paracoccaceae</taxon>
        <taxon>Pseudooceanicola</taxon>
    </lineage>
</organism>
<dbReference type="Proteomes" id="UP000477911">
    <property type="component" value="Unassembled WGS sequence"/>
</dbReference>
<dbReference type="PANTHER" id="PTHR11014:SF63">
    <property type="entry name" value="METALLOPEPTIDASE, PUTATIVE (AFU_ORTHOLOGUE AFUA_6G09600)-RELATED"/>
    <property type="match status" value="1"/>
</dbReference>
<feature type="binding site" evidence="2">
    <location>
        <position position="358"/>
    </location>
    <ligand>
        <name>Mn(2+)</name>
        <dbReference type="ChEBI" id="CHEBI:29035"/>
        <label>2</label>
    </ligand>
</feature>
<evidence type="ECO:0000256" key="2">
    <source>
        <dbReference type="PIRSR" id="PIRSR005962-1"/>
    </source>
</evidence>
<evidence type="ECO:0000256" key="1">
    <source>
        <dbReference type="ARBA" id="ARBA00022801"/>
    </source>
</evidence>
<evidence type="ECO:0000313" key="5">
    <source>
        <dbReference type="Proteomes" id="UP000477911"/>
    </source>
</evidence>
<dbReference type="EMBL" id="WUMU01000034">
    <property type="protein sequence ID" value="MXN20703.1"/>
    <property type="molecule type" value="Genomic_DNA"/>
</dbReference>
<dbReference type="FunFam" id="3.30.70.360:FF:000001">
    <property type="entry name" value="N-acetyldiaminopimelate deacetylase"/>
    <property type="match status" value="1"/>
</dbReference>
<feature type="binding site" evidence="2">
    <location>
        <position position="163"/>
    </location>
    <ligand>
        <name>Mn(2+)</name>
        <dbReference type="ChEBI" id="CHEBI:29035"/>
        <label>2</label>
    </ligand>
</feature>
<dbReference type="RefSeq" id="WP_160896827.1">
    <property type="nucleotide sequence ID" value="NZ_WUMU01000034.1"/>
</dbReference>
<dbReference type="PANTHER" id="PTHR11014">
    <property type="entry name" value="PEPTIDASE M20 FAMILY MEMBER"/>
    <property type="match status" value="1"/>
</dbReference>
<sequence length="393" mass="41567">MKSLLDGIRALDTEMRTIRHDLHAHPELGLETHRTSAVVADFLEGLGIETHRGVGGTGVVGVLRGRRSNRSVGLRADMDALAIAEATGLPYASRTPGLMHGCGHDGHTAMLLGAAKYLAQHRDFEGTVNLIFQPGEEGYDGAREMIRDGLFERFPCDAVFGMHNEPGLPLGQMRTGFGTIAAGGGNFDITVQGRGAHGAEPDRGIDPVLAACHVVTALQSIVARNVPPLASVVVSATRIEGGSAYNVIPESATISGTARYFDVALGETVQARIAALASGIAEGFGATAETDFRVMFAPHVNDPEKTALMVACARSILDPEAVSTEMEPSLGSEDFSFMLEAVTGAYMMIGNGSGHPLHHPEYDFCDDALVHGAALYVRLAQEATRAPEEQDPT</sequence>
<dbReference type="Gene3D" id="3.40.630.10">
    <property type="entry name" value="Zn peptidases"/>
    <property type="match status" value="1"/>
</dbReference>
<comment type="caution">
    <text evidence="4">The sequence shown here is derived from an EMBL/GenBank/DDBJ whole genome shotgun (WGS) entry which is preliminary data.</text>
</comment>
<feature type="binding site" evidence="2">
    <location>
        <position position="104"/>
    </location>
    <ligand>
        <name>Mn(2+)</name>
        <dbReference type="ChEBI" id="CHEBI:29035"/>
        <label>2</label>
    </ligand>
</feature>
<dbReference type="SUPFAM" id="SSF53187">
    <property type="entry name" value="Zn-dependent exopeptidases"/>
    <property type="match status" value="1"/>
</dbReference>
<gene>
    <name evidence="4" type="ORF">GR170_22970</name>
</gene>
<dbReference type="Pfam" id="PF01546">
    <property type="entry name" value="Peptidase_M20"/>
    <property type="match status" value="1"/>
</dbReference>
<dbReference type="GO" id="GO:0046872">
    <property type="term" value="F:metal ion binding"/>
    <property type="evidence" value="ECO:0007669"/>
    <property type="project" value="UniProtKB-KW"/>
</dbReference>